<dbReference type="InterPro" id="IPR018289">
    <property type="entry name" value="MULE_transposase_dom"/>
</dbReference>
<dbReference type="InterPro" id="IPR004330">
    <property type="entry name" value="FAR1_DNA_bnd_dom"/>
</dbReference>
<evidence type="ECO:0000313" key="8">
    <source>
        <dbReference type="Proteomes" id="UP001418222"/>
    </source>
</evidence>
<feature type="region of interest" description="Disordered" evidence="5">
    <location>
        <begin position="1"/>
        <end position="24"/>
    </location>
</feature>
<dbReference type="AlphaFoldDB" id="A0AAP0G1D0"/>
<evidence type="ECO:0000256" key="4">
    <source>
        <dbReference type="PROSITE-ProRule" id="PRU00325"/>
    </source>
</evidence>
<keyword evidence="1" id="KW-0479">Metal-binding</keyword>
<name>A0AAP0G1D0_9ASPA</name>
<dbReference type="PANTHER" id="PTHR47718">
    <property type="entry name" value="OS01G0519700 PROTEIN"/>
    <property type="match status" value="1"/>
</dbReference>
<evidence type="ECO:0000256" key="3">
    <source>
        <dbReference type="ARBA" id="ARBA00022833"/>
    </source>
</evidence>
<keyword evidence="2 4" id="KW-0863">Zinc-finger</keyword>
<dbReference type="Pfam" id="PF03101">
    <property type="entry name" value="FAR1"/>
    <property type="match status" value="1"/>
</dbReference>
<dbReference type="Pfam" id="PF10551">
    <property type="entry name" value="MULE"/>
    <property type="match status" value="1"/>
</dbReference>
<dbReference type="Pfam" id="PF04434">
    <property type="entry name" value="SWIM"/>
    <property type="match status" value="1"/>
</dbReference>
<gene>
    <name evidence="7" type="primary">FRS7</name>
    <name evidence="7" type="ORF">KSP39_PZI015594</name>
</gene>
<dbReference type="EMBL" id="JBBWWQ010000013">
    <property type="protein sequence ID" value="KAK8933510.1"/>
    <property type="molecule type" value="Genomic_DNA"/>
</dbReference>
<dbReference type="Proteomes" id="UP001418222">
    <property type="component" value="Unassembled WGS sequence"/>
</dbReference>
<protein>
    <submittedName>
        <fullName evidence="7">Protein FAR1-RELATED SEQUENCE 7</fullName>
    </submittedName>
</protein>
<evidence type="ECO:0000256" key="1">
    <source>
        <dbReference type="ARBA" id="ARBA00022723"/>
    </source>
</evidence>
<evidence type="ECO:0000259" key="6">
    <source>
        <dbReference type="PROSITE" id="PS50966"/>
    </source>
</evidence>
<feature type="domain" description="SWIM-type" evidence="6">
    <location>
        <begin position="542"/>
        <end position="576"/>
    </location>
</feature>
<evidence type="ECO:0000313" key="7">
    <source>
        <dbReference type="EMBL" id="KAK8933510.1"/>
    </source>
</evidence>
<comment type="caution">
    <text evidence="7">The sequence shown here is derived from an EMBL/GenBank/DDBJ whole genome shotgun (WGS) entry which is preliminary data.</text>
</comment>
<dbReference type="PANTHER" id="PTHR47718:SF17">
    <property type="entry name" value="PROTEIN FAR1-RELATED SEQUENCE 5-LIKE"/>
    <property type="match status" value="1"/>
</dbReference>
<dbReference type="GO" id="GO:0008270">
    <property type="term" value="F:zinc ion binding"/>
    <property type="evidence" value="ECO:0007669"/>
    <property type="project" value="UniProtKB-KW"/>
</dbReference>
<accession>A0AAP0G1D0</accession>
<dbReference type="InterPro" id="IPR006564">
    <property type="entry name" value="Znf_PMZ"/>
</dbReference>
<evidence type="ECO:0000256" key="5">
    <source>
        <dbReference type="SAM" id="MobiDB-lite"/>
    </source>
</evidence>
<evidence type="ECO:0000256" key="2">
    <source>
        <dbReference type="ARBA" id="ARBA00022771"/>
    </source>
</evidence>
<sequence>MTGSVDCAPNIDEKQEDEAQPFPSNSGAVFPVVQSEDEAYNMYCDYAHKKGFSVRKAHVVYWIHTRIIKFREYKCSKAGYKRSKEDLNDGPHVKFHKLDTRTGCLACIHFSVDKEGKNWMVKRIVEEHNHPLAVDNEAHLLRSHRKISRVQVGLLKNMVSSGIRTVHAYNFLADQVGGYENVGFCKSDAYNYVQREKKALIESGDSLGLLKIFKDLQMNDSMFSYDVRTDDFNRLTSFIWMDGHSKVDYDSFGDVIIFDTTYRLNKYNLACAPFIAVNHHWQNVFVGGAFLAEETIDAFCWLFETFLRFVGGKQPSTIFTDQDQAMAVAISKVFYNSRHRLCQWHISKKAPSKVPAFNQDPSIRGLFYQCMSKCDTDAEFDVQWTAMISRGNLEENRWLCDLYKIKHKWSTAYNKEIIDLGILSTQRSESANNGLHGCSKATSSLVECYHGVDKLISSWRRSEHEEDFKCRQGKITIKAKNCLLLKQASKLYTRKMYHIFEETYTDGALNVNIVHEVLHDDDQVHFATTSCDGGDNAKHWVVSVNVNTLDANCSCKGFETRGILCKHILRVYNSKNVKQIPSQYFLRRFTLMAKQGLNLTKSICLNDSQSNLVLKHHLLRFTYDLATRIENCQIAKEHVLSVMTELAKSTDKILLNEETLKKGYRGQNAENIELRDPAAVRPKGVSNARLKSHFEKPKKKPTKLMSKEKANAHGNTKQNAEEHGNIKQELDEFNFIGTCNFEGPSSVMADQTYFDLNADLSMALPNNFSCVPDVLLR</sequence>
<keyword evidence="8" id="KW-1185">Reference proteome</keyword>
<dbReference type="InterPro" id="IPR007527">
    <property type="entry name" value="Znf_SWIM"/>
</dbReference>
<organism evidence="7 8">
    <name type="scientific">Platanthera zijinensis</name>
    <dbReference type="NCBI Taxonomy" id="2320716"/>
    <lineage>
        <taxon>Eukaryota</taxon>
        <taxon>Viridiplantae</taxon>
        <taxon>Streptophyta</taxon>
        <taxon>Embryophyta</taxon>
        <taxon>Tracheophyta</taxon>
        <taxon>Spermatophyta</taxon>
        <taxon>Magnoliopsida</taxon>
        <taxon>Liliopsida</taxon>
        <taxon>Asparagales</taxon>
        <taxon>Orchidaceae</taxon>
        <taxon>Orchidoideae</taxon>
        <taxon>Orchideae</taxon>
        <taxon>Orchidinae</taxon>
        <taxon>Platanthera</taxon>
    </lineage>
</organism>
<proteinExistence type="predicted"/>
<dbReference type="SMART" id="SM00575">
    <property type="entry name" value="ZnF_PMZ"/>
    <property type="match status" value="1"/>
</dbReference>
<dbReference type="PROSITE" id="PS50966">
    <property type="entry name" value="ZF_SWIM"/>
    <property type="match status" value="1"/>
</dbReference>
<reference evidence="7 8" key="1">
    <citation type="journal article" date="2022" name="Nat. Plants">
        <title>Genomes of leafy and leafless Platanthera orchids illuminate the evolution of mycoheterotrophy.</title>
        <authorList>
            <person name="Li M.H."/>
            <person name="Liu K.W."/>
            <person name="Li Z."/>
            <person name="Lu H.C."/>
            <person name="Ye Q.L."/>
            <person name="Zhang D."/>
            <person name="Wang J.Y."/>
            <person name="Li Y.F."/>
            <person name="Zhong Z.M."/>
            <person name="Liu X."/>
            <person name="Yu X."/>
            <person name="Liu D.K."/>
            <person name="Tu X.D."/>
            <person name="Liu B."/>
            <person name="Hao Y."/>
            <person name="Liao X.Y."/>
            <person name="Jiang Y.T."/>
            <person name="Sun W.H."/>
            <person name="Chen J."/>
            <person name="Chen Y.Q."/>
            <person name="Ai Y."/>
            <person name="Zhai J.W."/>
            <person name="Wu S.S."/>
            <person name="Zhou Z."/>
            <person name="Hsiao Y.Y."/>
            <person name="Wu W.L."/>
            <person name="Chen Y.Y."/>
            <person name="Lin Y.F."/>
            <person name="Hsu J.L."/>
            <person name="Li C.Y."/>
            <person name="Wang Z.W."/>
            <person name="Zhao X."/>
            <person name="Zhong W.Y."/>
            <person name="Ma X.K."/>
            <person name="Ma L."/>
            <person name="Huang J."/>
            <person name="Chen G.Z."/>
            <person name="Huang M.Z."/>
            <person name="Huang L."/>
            <person name="Peng D.H."/>
            <person name="Luo Y.B."/>
            <person name="Zou S.Q."/>
            <person name="Chen S.P."/>
            <person name="Lan S."/>
            <person name="Tsai W.C."/>
            <person name="Van de Peer Y."/>
            <person name="Liu Z.J."/>
        </authorList>
    </citation>
    <scope>NUCLEOTIDE SEQUENCE [LARGE SCALE GENOMIC DNA]</scope>
    <source>
        <strain evidence="7">Lor287</strain>
    </source>
</reference>
<keyword evidence="3" id="KW-0862">Zinc</keyword>